<dbReference type="SUPFAM" id="SSF51905">
    <property type="entry name" value="FAD/NAD(P)-binding domain"/>
    <property type="match status" value="1"/>
</dbReference>
<dbReference type="Gene3D" id="3.50.50.60">
    <property type="entry name" value="FAD/NAD(P)-binding domain"/>
    <property type="match status" value="1"/>
</dbReference>
<dbReference type="AlphaFoldDB" id="A0A1U6IC80"/>
<dbReference type="EMBL" id="FVZE01000005">
    <property type="protein sequence ID" value="SLK05626.1"/>
    <property type="molecule type" value="Genomic_DNA"/>
</dbReference>
<reference evidence="3" key="1">
    <citation type="submission" date="2017-02" db="EMBL/GenBank/DDBJ databases">
        <authorList>
            <person name="Varghese N."/>
            <person name="Submissions S."/>
        </authorList>
    </citation>
    <scope>NUCLEOTIDE SEQUENCE [LARGE SCALE GENOMIC DNA]</scope>
    <source>
        <strain evidence="3">SM117</strain>
    </source>
</reference>
<dbReference type="InterPro" id="IPR036188">
    <property type="entry name" value="FAD/NAD-bd_sf"/>
</dbReference>
<dbReference type="GO" id="GO:0045436">
    <property type="term" value="F:lycopene beta cyclase activity"/>
    <property type="evidence" value="ECO:0007669"/>
    <property type="project" value="InterPro"/>
</dbReference>
<dbReference type="InterPro" id="IPR008461">
    <property type="entry name" value="CrtY"/>
</dbReference>
<evidence type="ECO:0000313" key="3">
    <source>
        <dbReference type="Proteomes" id="UP000190989"/>
    </source>
</evidence>
<dbReference type="GO" id="GO:0016117">
    <property type="term" value="P:carotenoid biosynthetic process"/>
    <property type="evidence" value="ECO:0007669"/>
    <property type="project" value="InterPro"/>
</dbReference>
<dbReference type="STRING" id="428990.SAMN06295987_105208"/>
<evidence type="ECO:0000256" key="1">
    <source>
        <dbReference type="ARBA" id="ARBA00006599"/>
    </source>
</evidence>
<accession>A0A1U6IC80</accession>
<dbReference type="Proteomes" id="UP000190989">
    <property type="component" value="Unassembled WGS sequence"/>
</dbReference>
<dbReference type="InterPro" id="IPR010108">
    <property type="entry name" value="Lycopene_cyclase_b/e"/>
</dbReference>
<dbReference type="GO" id="GO:0016705">
    <property type="term" value="F:oxidoreductase activity, acting on paired donors, with incorporation or reduction of molecular oxygen"/>
    <property type="evidence" value="ECO:0007669"/>
    <property type="project" value="InterPro"/>
</dbReference>
<organism evidence="2 3">
    <name type="scientific">Novosphingobium mathurense</name>
    <dbReference type="NCBI Taxonomy" id="428990"/>
    <lineage>
        <taxon>Bacteria</taxon>
        <taxon>Pseudomonadati</taxon>
        <taxon>Pseudomonadota</taxon>
        <taxon>Alphaproteobacteria</taxon>
        <taxon>Sphingomonadales</taxon>
        <taxon>Sphingomonadaceae</taxon>
        <taxon>Novosphingobium</taxon>
    </lineage>
</organism>
<sequence>MPSCGKDTLCLNVPAMQQSSSHPTDCDLAILGGGLAGGLIAMAMAEKRPDLRVILIEQGERLGGEHVWSFFSSDIAPAHDFLVEPLIAASWQGYSVHFPNRSRNLGTGYNSITSAKLDAAVRAALPAEAILTGTPVRAAGPEIVEMQDRRTIAAGAVIDARGASGMAHLAGGWQKFMGQRLRLRHPHGLDRPIVMDARVEQFDGYRFVYCLPFSDTEVFVEDTYYSDTPNLDLPLLRGRIADYAASQGWETAAAAYEETGVLPVIAKGNFEAFWREHESGSAPDLARAGARAALVHPLTSYSVPDAVDFAMYLTTLDNLSGLRLGRVSHAWAAQHWRKGRFYRMLTRMLFGAARPHERWRMLERFYGLPESLVERFYAGRSTPADMIRILAGKPPVPIGAAIASLAGAGRPLADLSPRDGAQA</sequence>
<comment type="similarity">
    <text evidence="1">Belongs to the lycopene cyclase family.</text>
</comment>
<gene>
    <name evidence="2" type="ORF">SAMN06295987_105208</name>
</gene>
<protein>
    <submittedName>
        <fullName evidence="2">Lycopene beta-cyclase</fullName>
    </submittedName>
</protein>
<keyword evidence="3" id="KW-1185">Reference proteome</keyword>
<evidence type="ECO:0000313" key="2">
    <source>
        <dbReference type="EMBL" id="SLK05626.1"/>
    </source>
</evidence>
<dbReference type="Pfam" id="PF05834">
    <property type="entry name" value="Lycopene_cycl"/>
    <property type="match status" value="1"/>
</dbReference>
<name>A0A1U6IC80_9SPHN</name>
<proteinExistence type="inferred from homology"/>
<dbReference type="NCBIfam" id="TIGR01790">
    <property type="entry name" value="carotene-cycl"/>
    <property type="match status" value="1"/>
</dbReference>
<dbReference type="NCBIfam" id="TIGR01789">
    <property type="entry name" value="lycopene_cycl"/>
    <property type="match status" value="1"/>
</dbReference>